<keyword evidence="12" id="KW-1185">Reference proteome</keyword>
<evidence type="ECO:0000256" key="1">
    <source>
        <dbReference type="ARBA" id="ARBA00004141"/>
    </source>
</evidence>
<feature type="transmembrane region" description="Helical" evidence="9">
    <location>
        <begin position="293"/>
        <end position="311"/>
    </location>
</feature>
<keyword evidence="6 9" id="KW-0472">Membrane</keyword>
<dbReference type="PANTHER" id="PTHR48022">
    <property type="entry name" value="PLASTIDIC GLUCOSE TRANSPORTER 4"/>
    <property type="match status" value="1"/>
</dbReference>
<feature type="transmembrane region" description="Helical" evidence="9">
    <location>
        <begin position="142"/>
        <end position="159"/>
    </location>
</feature>
<dbReference type="STRING" id="742152.A0A2H3JBQ8"/>
<dbReference type="OrthoDB" id="5399138at2759"/>
<dbReference type="Pfam" id="PF00083">
    <property type="entry name" value="Sugar_tr"/>
    <property type="match status" value="1"/>
</dbReference>
<dbReference type="SUPFAM" id="SSF103473">
    <property type="entry name" value="MFS general substrate transporter"/>
    <property type="match status" value="1"/>
</dbReference>
<evidence type="ECO:0000256" key="5">
    <source>
        <dbReference type="ARBA" id="ARBA00022989"/>
    </source>
</evidence>
<evidence type="ECO:0000313" key="12">
    <source>
        <dbReference type="Proteomes" id="UP000218811"/>
    </source>
</evidence>
<proteinExistence type="inferred from homology"/>
<evidence type="ECO:0000256" key="7">
    <source>
        <dbReference type="ARBA" id="ARBA00049119"/>
    </source>
</evidence>
<dbReference type="InterPro" id="IPR005829">
    <property type="entry name" value="Sugar_transporter_CS"/>
</dbReference>
<comment type="similarity">
    <text evidence="2 8">Belongs to the major facilitator superfamily. Sugar transporter (TC 2.A.1.1) family.</text>
</comment>
<dbReference type="NCBIfam" id="TIGR00879">
    <property type="entry name" value="SP"/>
    <property type="match status" value="1"/>
</dbReference>
<dbReference type="PROSITE" id="PS00217">
    <property type="entry name" value="SUGAR_TRANSPORT_2"/>
    <property type="match status" value="1"/>
</dbReference>
<feature type="transmembrane region" description="Helical" evidence="9">
    <location>
        <begin position="80"/>
        <end position="99"/>
    </location>
</feature>
<dbReference type="InterPro" id="IPR036259">
    <property type="entry name" value="MFS_trans_sf"/>
</dbReference>
<name>A0A2H3JBQ8_WOLCO</name>
<keyword evidence="3 8" id="KW-0813">Transport</keyword>
<evidence type="ECO:0000256" key="2">
    <source>
        <dbReference type="ARBA" id="ARBA00010992"/>
    </source>
</evidence>
<feature type="transmembrane region" description="Helical" evidence="9">
    <location>
        <begin position="317"/>
        <end position="340"/>
    </location>
</feature>
<evidence type="ECO:0000256" key="6">
    <source>
        <dbReference type="ARBA" id="ARBA00023136"/>
    </source>
</evidence>
<dbReference type="OMA" id="QMFICQL"/>
<evidence type="ECO:0000256" key="9">
    <source>
        <dbReference type="SAM" id="Phobius"/>
    </source>
</evidence>
<gene>
    <name evidence="11" type="ORF">WOLCODRAFT_86734</name>
</gene>
<dbReference type="Proteomes" id="UP000218811">
    <property type="component" value="Unassembled WGS sequence"/>
</dbReference>
<dbReference type="PRINTS" id="PR00171">
    <property type="entry name" value="SUGRTRNSPORT"/>
</dbReference>
<dbReference type="PROSITE" id="PS50850">
    <property type="entry name" value="MFS"/>
    <property type="match status" value="1"/>
</dbReference>
<dbReference type="InterPro" id="IPR020846">
    <property type="entry name" value="MFS_dom"/>
</dbReference>
<evidence type="ECO:0000259" key="10">
    <source>
        <dbReference type="PROSITE" id="PS50850"/>
    </source>
</evidence>
<dbReference type="Gene3D" id="1.20.1250.20">
    <property type="entry name" value="MFS general substrate transporter like domains"/>
    <property type="match status" value="1"/>
</dbReference>
<evidence type="ECO:0000256" key="3">
    <source>
        <dbReference type="ARBA" id="ARBA00022448"/>
    </source>
</evidence>
<feature type="domain" description="Major facilitator superfamily (MFS) profile" evidence="10">
    <location>
        <begin position="1"/>
        <end position="410"/>
    </location>
</feature>
<feature type="transmembrane region" description="Helical" evidence="9">
    <location>
        <begin position="111"/>
        <end position="130"/>
    </location>
</feature>
<dbReference type="GO" id="GO:0016020">
    <property type="term" value="C:membrane"/>
    <property type="evidence" value="ECO:0007669"/>
    <property type="project" value="UniProtKB-SubCell"/>
</dbReference>
<organism evidence="11 12">
    <name type="scientific">Wolfiporia cocos (strain MD-104)</name>
    <name type="common">Brown rot fungus</name>
    <dbReference type="NCBI Taxonomy" id="742152"/>
    <lineage>
        <taxon>Eukaryota</taxon>
        <taxon>Fungi</taxon>
        <taxon>Dikarya</taxon>
        <taxon>Basidiomycota</taxon>
        <taxon>Agaricomycotina</taxon>
        <taxon>Agaricomycetes</taxon>
        <taxon>Polyporales</taxon>
        <taxon>Phaeolaceae</taxon>
        <taxon>Wolfiporia</taxon>
    </lineage>
</organism>
<accession>A0A2H3JBQ8</accession>
<feature type="transmembrane region" description="Helical" evidence="9">
    <location>
        <begin position="52"/>
        <end position="74"/>
    </location>
</feature>
<evidence type="ECO:0000256" key="8">
    <source>
        <dbReference type="RuleBase" id="RU003346"/>
    </source>
</evidence>
<comment type="catalytic activity">
    <reaction evidence="7">
        <text>myo-inositol(out) + H(+)(out) = myo-inositol(in) + H(+)(in)</text>
        <dbReference type="Rhea" id="RHEA:60364"/>
        <dbReference type="ChEBI" id="CHEBI:15378"/>
        <dbReference type="ChEBI" id="CHEBI:17268"/>
    </reaction>
</comment>
<protein>
    <submittedName>
        <fullName evidence="11">General substrate transporter</fullName>
    </submittedName>
</protein>
<feature type="transmembrane region" description="Helical" evidence="9">
    <location>
        <begin position="20"/>
        <end position="40"/>
    </location>
</feature>
<dbReference type="FunFam" id="1.20.1250.20:FF:000134">
    <property type="entry name" value="MFS sugar transporter protein"/>
    <property type="match status" value="1"/>
</dbReference>
<evidence type="ECO:0000313" key="11">
    <source>
        <dbReference type="EMBL" id="PCH33387.1"/>
    </source>
</evidence>
<dbReference type="InterPro" id="IPR003663">
    <property type="entry name" value="Sugar/inositol_transpt"/>
</dbReference>
<dbReference type="EMBL" id="KB467831">
    <property type="protein sequence ID" value="PCH33387.1"/>
    <property type="molecule type" value="Genomic_DNA"/>
</dbReference>
<feature type="transmembrane region" description="Helical" evidence="9">
    <location>
        <begin position="223"/>
        <end position="244"/>
    </location>
</feature>
<feature type="transmembrane region" description="Helical" evidence="9">
    <location>
        <begin position="256"/>
        <end position="281"/>
    </location>
</feature>
<evidence type="ECO:0000256" key="4">
    <source>
        <dbReference type="ARBA" id="ARBA00022692"/>
    </source>
</evidence>
<sequence length="448" mass="47869">MSQFKEHFSKTGSLSATIQGLIVSTVLITASVASIISGPLSDRISRTRTISLGGIVYAAGSAISCSSNTLAQLFVGRAVAGAGEGLFLSAITVYAVEIAPTSARGRLGSMVQLLNTIGIASGYFICYGTVHIPSSLSWRFPFGMQAVVSVVLAIGAPMLPHSPRWLIHVGRHAEAQIAWAKLGVVSADAHKTNENLRRDDAAKSNWWQEAKQLWKSGIRLRTALGVFLMGMQQASGIDGVLYYAPVLFSQAGLSETTASFIASGISGIIIVVCTCFVQFYADKWGRRSSMVRGGAVIGTAMILIGTIYASHASDKPAGRWAIVVLIYVFVVGYATSWAIVTRIICSEIQPMRTRAAATSLGQCANWVVNWTVAFTTPLFLARSASGPYFLFGSCSLLTTVVCLAFQPETRGASLEDVDKAFAELPWRILVAFGSKKTLIMTPAQRTTC</sequence>
<reference evidence="11 12" key="1">
    <citation type="journal article" date="2012" name="Science">
        <title>The Paleozoic origin of enzymatic lignin decomposition reconstructed from 31 fungal genomes.</title>
        <authorList>
            <person name="Floudas D."/>
            <person name="Binder M."/>
            <person name="Riley R."/>
            <person name="Barry K."/>
            <person name="Blanchette R.A."/>
            <person name="Henrissat B."/>
            <person name="Martinez A.T."/>
            <person name="Otillar R."/>
            <person name="Spatafora J.W."/>
            <person name="Yadav J.S."/>
            <person name="Aerts A."/>
            <person name="Benoit I."/>
            <person name="Boyd A."/>
            <person name="Carlson A."/>
            <person name="Copeland A."/>
            <person name="Coutinho P.M."/>
            <person name="de Vries R.P."/>
            <person name="Ferreira P."/>
            <person name="Findley K."/>
            <person name="Foster B."/>
            <person name="Gaskell J."/>
            <person name="Glotzer D."/>
            <person name="Gorecki P."/>
            <person name="Heitman J."/>
            <person name="Hesse C."/>
            <person name="Hori C."/>
            <person name="Igarashi K."/>
            <person name="Jurgens J.A."/>
            <person name="Kallen N."/>
            <person name="Kersten P."/>
            <person name="Kohler A."/>
            <person name="Kuees U."/>
            <person name="Kumar T.K.A."/>
            <person name="Kuo A."/>
            <person name="LaButti K."/>
            <person name="Larrondo L.F."/>
            <person name="Lindquist E."/>
            <person name="Ling A."/>
            <person name="Lombard V."/>
            <person name="Lucas S."/>
            <person name="Lundell T."/>
            <person name="Martin R."/>
            <person name="McLaughlin D.J."/>
            <person name="Morgenstern I."/>
            <person name="Morin E."/>
            <person name="Murat C."/>
            <person name="Nagy L.G."/>
            <person name="Nolan M."/>
            <person name="Ohm R.A."/>
            <person name="Patyshakuliyeva A."/>
            <person name="Rokas A."/>
            <person name="Ruiz-Duenas F.J."/>
            <person name="Sabat G."/>
            <person name="Salamov A."/>
            <person name="Samejima M."/>
            <person name="Schmutz J."/>
            <person name="Slot J.C."/>
            <person name="St John F."/>
            <person name="Stenlid J."/>
            <person name="Sun H."/>
            <person name="Sun S."/>
            <person name="Syed K."/>
            <person name="Tsang A."/>
            <person name="Wiebenga A."/>
            <person name="Young D."/>
            <person name="Pisabarro A."/>
            <person name="Eastwood D.C."/>
            <person name="Martin F."/>
            <person name="Cullen D."/>
            <person name="Grigoriev I.V."/>
            <person name="Hibbett D.S."/>
        </authorList>
    </citation>
    <scope>NUCLEOTIDE SEQUENCE [LARGE SCALE GENOMIC DNA]</scope>
    <source>
        <strain evidence="11 12">MD-104</strain>
    </source>
</reference>
<keyword evidence="5 9" id="KW-1133">Transmembrane helix</keyword>
<keyword evidence="4 9" id="KW-0812">Transmembrane</keyword>
<dbReference type="InterPro" id="IPR005828">
    <property type="entry name" value="MFS_sugar_transport-like"/>
</dbReference>
<dbReference type="AlphaFoldDB" id="A0A2H3JBQ8"/>
<dbReference type="InterPro" id="IPR050360">
    <property type="entry name" value="MFS_Sugar_Transporters"/>
</dbReference>
<dbReference type="GO" id="GO:0005351">
    <property type="term" value="F:carbohydrate:proton symporter activity"/>
    <property type="evidence" value="ECO:0007669"/>
    <property type="project" value="TreeGrafter"/>
</dbReference>
<dbReference type="PANTHER" id="PTHR48022:SF2">
    <property type="entry name" value="PLASTIDIC GLUCOSE TRANSPORTER 4"/>
    <property type="match status" value="1"/>
</dbReference>
<comment type="subcellular location">
    <subcellularLocation>
        <location evidence="1">Membrane</location>
        <topology evidence="1">Multi-pass membrane protein</topology>
    </subcellularLocation>
</comment>